<name>A0AAE0C4J9_9CHLO</name>
<feature type="non-terminal residue" evidence="4">
    <location>
        <position position="332"/>
    </location>
</feature>
<gene>
    <name evidence="4" type="ORF">CYMTET_43057</name>
</gene>
<dbReference type="EMBL" id="LGRX02028965">
    <property type="protein sequence ID" value="KAK3247445.1"/>
    <property type="molecule type" value="Genomic_DNA"/>
</dbReference>
<comment type="caution">
    <text evidence="4">The sequence shown here is derived from an EMBL/GenBank/DDBJ whole genome shotgun (WGS) entry which is preliminary data.</text>
</comment>
<feature type="domain" description="ABC transporter" evidence="3">
    <location>
        <begin position="275"/>
        <end position="329"/>
    </location>
</feature>
<dbReference type="SUPFAM" id="SSF52540">
    <property type="entry name" value="P-loop containing nucleoside triphosphate hydrolases"/>
    <property type="match status" value="1"/>
</dbReference>
<keyword evidence="1" id="KW-0813">Transport</keyword>
<keyword evidence="5" id="KW-1185">Reference proteome</keyword>
<sequence length="332" mass="35715">MSSNEESNEIVEKELPVPDEQAAPTELSKASSEEYESYQGAEAEEKCDVDGAETSEFSDPTADLDTSVSVTSQQQAAATGRLRFKMLAQMSVALGIRRRSSLTPPPSEPSKPVAKPNELAELMNMGSDDTERRAALEDCLQRADKGMLLELIRECFGNLKMASPGVAASVADTFIDAQREMDGIYTDIFESSLSAMDKAAGVHAFIDKIARLSRYEARLIGMKVAFTDLTICAETDAGTVLSAVTDGVNQVRGILRTGELGFSKIGDQNNTKTLLKNITGLLPPGQLQLIAGPPQCGKSTFLKAVSGFLNPKNLDISGTITYNGVDIYEDKK</sequence>
<dbReference type="InterPro" id="IPR003439">
    <property type="entry name" value="ABC_transporter-like_ATP-bd"/>
</dbReference>
<dbReference type="PANTHER" id="PTHR19241">
    <property type="entry name" value="ATP-BINDING CASSETTE TRANSPORTER"/>
    <property type="match status" value="1"/>
</dbReference>
<dbReference type="GO" id="GO:0016887">
    <property type="term" value="F:ATP hydrolysis activity"/>
    <property type="evidence" value="ECO:0007669"/>
    <property type="project" value="InterPro"/>
</dbReference>
<proteinExistence type="predicted"/>
<accession>A0AAE0C4J9</accession>
<protein>
    <recommendedName>
        <fullName evidence="3">ABC transporter domain-containing protein</fullName>
    </recommendedName>
</protein>
<dbReference type="InterPro" id="IPR027417">
    <property type="entry name" value="P-loop_NTPase"/>
</dbReference>
<dbReference type="Pfam" id="PF00005">
    <property type="entry name" value="ABC_tran"/>
    <property type="match status" value="1"/>
</dbReference>
<dbReference type="Gene3D" id="3.40.50.300">
    <property type="entry name" value="P-loop containing nucleotide triphosphate hydrolases"/>
    <property type="match status" value="1"/>
</dbReference>
<dbReference type="Proteomes" id="UP001190700">
    <property type="component" value="Unassembled WGS sequence"/>
</dbReference>
<evidence type="ECO:0000259" key="3">
    <source>
        <dbReference type="Pfam" id="PF00005"/>
    </source>
</evidence>
<feature type="region of interest" description="Disordered" evidence="2">
    <location>
        <begin position="1"/>
        <end position="70"/>
    </location>
</feature>
<evidence type="ECO:0000313" key="5">
    <source>
        <dbReference type="Proteomes" id="UP001190700"/>
    </source>
</evidence>
<dbReference type="AlphaFoldDB" id="A0AAE0C4J9"/>
<organism evidence="4 5">
    <name type="scientific">Cymbomonas tetramitiformis</name>
    <dbReference type="NCBI Taxonomy" id="36881"/>
    <lineage>
        <taxon>Eukaryota</taxon>
        <taxon>Viridiplantae</taxon>
        <taxon>Chlorophyta</taxon>
        <taxon>Pyramimonadophyceae</taxon>
        <taxon>Pyramimonadales</taxon>
        <taxon>Pyramimonadaceae</taxon>
        <taxon>Cymbomonas</taxon>
    </lineage>
</organism>
<evidence type="ECO:0000256" key="2">
    <source>
        <dbReference type="SAM" id="MobiDB-lite"/>
    </source>
</evidence>
<reference evidence="4 5" key="1">
    <citation type="journal article" date="2015" name="Genome Biol. Evol.">
        <title>Comparative Genomics of a Bacterivorous Green Alga Reveals Evolutionary Causalities and Consequences of Phago-Mixotrophic Mode of Nutrition.</title>
        <authorList>
            <person name="Burns J.A."/>
            <person name="Paasch A."/>
            <person name="Narechania A."/>
            <person name="Kim E."/>
        </authorList>
    </citation>
    <scope>NUCLEOTIDE SEQUENCE [LARGE SCALE GENOMIC DNA]</scope>
    <source>
        <strain evidence="4 5">PLY_AMNH</strain>
    </source>
</reference>
<dbReference type="GO" id="GO:0005524">
    <property type="term" value="F:ATP binding"/>
    <property type="evidence" value="ECO:0007669"/>
    <property type="project" value="InterPro"/>
</dbReference>
<feature type="region of interest" description="Disordered" evidence="2">
    <location>
        <begin position="97"/>
        <end position="117"/>
    </location>
</feature>
<evidence type="ECO:0000256" key="1">
    <source>
        <dbReference type="ARBA" id="ARBA00022448"/>
    </source>
</evidence>
<evidence type="ECO:0000313" key="4">
    <source>
        <dbReference type="EMBL" id="KAK3247445.1"/>
    </source>
</evidence>